<gene>
    <name evidence="1" type="primary">RABEPK</name>
</gene>
<dbReference type="PeptideAtlas" id="A0A0S2Z506"/>
<accession>A0A0S2Z506</accession>
<evidence type="ECO:0000313" key="1">
    <source>
        <dbReference type="EMBL" id="ALQ33967.1"/>
    </source>
</evidence>
<organism evidence="1">
    <name type="scientific">Homo sapiens</name>
    <name type="common">Human</name>
    <dbReference type="NCBI Taxonomy" id="9606"/>
    <lineage>
        <taxon>Eukaryota</taxon>
        <taxon>Metazoa</taxon>
        <taxon>Chordata</taxon>
        <taxon>Craniata</taxon>
        <taxon>Vertebrata</taxon>
        <taxon>Euteleostomi</taxon>
        <taxon>Mammalia</taxon>
        <taxon>Eutheria</taxon>
        <taxon>Euarchontoglires</taxon>
        <taxon>Primates</taxon>
        <taxon>Haplorrhini</taxon>
        <taxon>Catarrhini</taxon>
        <taxon>Hominidae</taxon>
        <taxon>Homo</taxon>
    </lineage>
</organism>
<sequence>MKQLPVLEPGDKPRKATWSVHLDCPWRQPLCSSWPQLFIFTPSW</sequence>
<name>A0A0S2Z506_HUMAN</name>
<dbReference type="EMBL" id="KU178509">
    <property type="protein sequence ID" value="ALQ33967.1"/>
    <property type="molecule type" value="mRNA"/>
</dbReference>
<protein>
    <submittedName>
        <fullName evidence="1">Rab9 effector protein with kelch motifs isoform 3</fullName>
    </submittedName>
</protein>
<proteinExistence type="evidence at transcript level"/>
<dbReference type="AlphaFoldDB" id="A0A0S2Z506"/>
<dbReference type="ChiTaRS" id="RABEPK">
    <property type="organism name" value="human"/>
</dbReference>
<reference evidence="1" key="1">
    <citation type="journal article" date="2016" name="Cell">
        <title>Widespread Expansion of Protein Interaction Capabilities by Alternative Splicing.</title>
        <authorList>
            <person name="Yang X."/>
            <person name="Coulombe-Huntington J."/>
            <person name="Kang S."/>
            <person name="Sheynkman G.M."/>
            <person name="Hao T."/>
            <person name="Richardson A."/>
            <person name="Sun S."/>
            <person name="Yang F."/>
            <person name="Shen Y.A."/>
            <person name="Murray R."/>
            <person name="Spirohn K."/>
            <person name="Begg B.E."/>
            <person name="Duran-Frigola M."/>
            <person name="MacWilliams A."/>
            <person name="Pevzner S.J."/>
            <person name="Zhong Q."/>
            <person name="Trigg S.A."/>
            <person name="Tam S."/>
            <person name="Ghamsari L."/>
            <person name="Sahni N."/>
            <person name="Yi S."/>
            <person name="Rodriguez M.D."/>
            <person name="Balcha D."/>
            <person name="Tan G."/>
            <person name="Costanzo M."/>
            <person name="Andrews B."/>
            <person name="Boone C."/>
            <person name="Zhou X.J."/>
            <person name="Salehi-Ashtiani K."/>
            <person name="Charloteaux B."/>
            <person name="Chen A."/>
            <person name="Calderwood M.A."/>
            <person name="Aloy P."/>
            <person name="Roth F.P."/>
            <person name="Hill D.E."/>
            <person name="Iakoucheva L.M."/>
            <person name="Xia Y."/>
            <person name="Vidal M."/>
        </authorList>
    </citation>
    <scope>NUCLEOTIDE SEQUENCE</scope>
</reference>
<dbReference type="OrthoDB" id="10251809at2759"/>